<reference evidence="1" key="1">
    <citation type="submission" date="2014-11" db="EMBL/GenBank/DDBJ databases">
        <authorList>
            <person name="Amaro Gonzalez C."/>
        </authorList>
    </citation>
    <scope>NUCLEOTIDE SEQUENCE</scope>
</reference>
<name>A0A0E9TGN2_ANGAN</name>
<sequence length="41" mass="4702">MSIAVHLSSYNCQCSYRITQNMSAKYLSRSHNEIYSNTQAT</sequence>
<proteinExistence type="predicted"/>
<reference evidence="1" key="2">
    <citation type="journal article" date="2015" name="Fish Shellfish Immunol.">
        <title>Early steps in the European eel (Anguilla anguilla)-Vibrio vulnificus interaction in the gills: Role of the RtxA13 toxin.</title>
        <authorList>
            <person name="Callol A."/>
            <person name="Pajuelo D."/>
            <person name="Ebbesson L."/>
            <person name="Teles M."/>
            <person name="MacKenzie S."/>
            <person name="Amaro C."/>
        </authorList>
    </citation>
    <scope>NUCLEOTIDE SEQUENCE</scope>
</reference>
<organism evidence="1">
    <name type="scientific">Anguilla anguilla</name>
    <name type="common">European freshwater eel</name>
    <name type="synonym">Muraena anguilla</name>
    <dbReference type="NCBI Taxonomy" id="7936"/>
    <lineage>
        <taxon>Eukaryota</taxon>
        <taxon>Metazoa</taxon>
        <taxon>Chordata</taxon>
        <taxon>Craniata</taxon>
        <taxon>Vertebrata</taxon>
        <taxon>Euteleostomi</taxon>
        <taxon>Actinopterygii</taxon>
        <taxon>Neopterygii</taxon>
        <taxon>Teleostei</taxon>
        <taxon>Anguilliformes</taxon>
        <taxon>Anguillidae</taxon>
        <taxon>Anguilla</taxon>
    </lineage>
</organism>
<accession>A0A0E9TGN2</accession>
<dbReference type="AlphaFoldDB" id="A0A0E9TGN2"/>
<protein>
    <submittedName>
        <fullName evidence="1">Uncharacterized protein</fullName>
    </submittedName>
</protein>
<evidence type="ECO:0000313" key="1">
    <source>
        <dbReference type="EMBL" id="JAH52819.1"/>
    </source>
</evidence>
<dbReference type="EMBL" id="GBXM01055758">
    <property type="protein sequence ID" value="JAH52819.1"/>
    <property type="molecule type" value="Transcribed_RNA"/>
</dbReference>